<gene>
    <name evidence="10" type="ORF">DPMN_114944</name>
</gene>
<dbReference type="GO" id="GO:0004930">
    <property type="term" value="F:G protein-coupled receptor activity"/>
    <property type="evidence" value="ECO:0007669"/>
    <property type="project" value="UniProtKB-KW"/>
</dbReference>
<evidence type="ECO:0000256" key="4">
    <source>
        <dbReference type="ARBA" id="ARBA00022989"/>
    </source>
</evidence>
<dbReference type="PANTHER" id="PTHR24241">
    <property type="entry name" value="NEUROPEPTIDE RECEPTOR-RELATED G-PROTEIN COUPLED RECEPTOR"/>
    <property type="match status" value="1"/>
</dbReference>
<evidence type="ECO:0000313" key="11">
    <source>
        <dbReference type="Proteomes" id="UP000828390"/>
    </source>
</evidence>
<evidence type="ECO:0000256" key="2">
    <source>
        <dbReference type="ARBA" id="ARBA00022475"/>
    </source>
</evidence>
<evidence type="ECO:0000256" key="6">
    <source>
        <dbReference type="ARBA" id="ARBA00023170"/>
    </source>
</evidence>
<keyword evidence="2" id="KW-1003">Cell membrane</keyword>
<dbReference type="PROSITE" id="PS50262">
    <property type="entry name" value="G_PROTEIN_RECEP_F1_2"/>
    <property type="match status" value="1"/>
</dbReference>
<keyword evidence="11" id="KW-1185">Reference proteome</keyword>
<dbReference type="Pfam" id="PF00001">
    <property type="entry name" value="7tm_1"/>
    <property type="match status" value="1"/>
</dbReference>
<name>A0A9D4KKZ8_DREPO</name>
<comment type="caution">
    <text evidence="10">The sequence shown here is derived from an EMBL/GenBank/DDBJ whole genome shotgun (WGS) entry which is preliminary data.</text>
</comment>
<keyword evidence="5 8" id="KW-0472">Membrane</keyword>
<feature type="transmembrane region" description="Helical" evidence="8">
    <location>
        <begin position="100"/>
        <end position="121"/>
    </location>
</feature>
<dbReference type="Gene3D" id="1.20.1070.10">
    <property type="entry name" value="Rhodopsin 7-helix transmembrane proteins"/>
    <property type="match status" value="1"/>
</dbReference>
<reference evidence="10" key="2">
    <citation type="submission" date="2020-11" db="EMBL/GenBank/DDBJ databases">
        <authorList>
            <person name="McCartney M.A."/>
            <person name="Auch B."/>
            <person name="Kono T."/>
            <person name="Mallez S."/>
            <person name="Becker A."/>
            <person name="Gohl D.M."/>
            <person name="Silverstein K.A.T."/>
            <person name="Koren S."/>
            <person name="Bechman K.B."/>
            <person name="Herman A."/>
            <person name="Abrahante J.E."/>
            <person name="Garbe J."/>
        </authorList>
    </citation>
    <scope>NUCLEOTIDE SEQUENCE</scope>
    <source>
        <strain evidence="10">Duluth1</strain>
        <tissue evidence="10">Whole animal</tissue>
    </source>
</reference>
<dbReference type="GO" id="GO:0032870">
    <property type="term" value="P:cellular response to hormone stimulus"/>
    <property type="evidence" value="ECO:0007669"/>
    <property type="project" value="TreeGrafter"/>
</dbReference>
<keyword evidence="4 8" id="KW-1133">Transmembrane helix</keyword>
<feature type="transmembrane region" description="Helical" evidence="8">
    <location>
        <begin position="58"/>
        <end position="80"/>
    </location>
</feature>
<feature type="transmembrane region" description="Helical" evidence="8">
    <location>
        <begin position="179"/>
        <end position="202"/>
    </location>
</feature>
<evidence type="ECO:0000259" key="9">
    <source>
        <dbReference type="PROSITE" id="PS50262"/>
    </source>
</evidence>
<feature type="transmembrane region" description="Helical" evidence="8">
    <location>
        <begin position="332"/>
        <end position="353"/>
    </location>
</feature>
<dbReference type="InterPro" id="IPR000276">
    <property type="entry name" value="GPCR_Rhodpsn"/>
</dbReference>
<organism evidence="10 11">
    <name type="scientific">Dreissena polymorpha</name>
    <name type="common">Zebra mussel</name>
    <name type="synonym">Mytilus polymorpha</name>
    <dbReference type="NCBI Taxonomy" id="45954"/>
    <lineage>
        <taxon>Eukaryota</taxon>
        <taxon>Metazoa</taxon>
        <taxon>Spiralia</taxon>
        <taxon>Lophotrochozoa</taxon>
        <taxon>Mollusca</taxon>
        <taxon>Bivalvia</taxon>
        <taxon>Autobranchia</taxon>
        <taxon>Heteroconchia</taxon>
        <taxon>Euheterodonta</taxon>
        <taxon>Imparidentia</taxon>
        <taxon>Neoheterodontei</taxon>
        <taxon>Myida</taxon>
        <taxon>Dreissenoidea</taxon>
        <taxon>Dreissenidae</taxon>
        <taxon>Dreissena</taxon>
    </lineage>
</organism>
<sequence>MKNNLTNEMTADMDTSTISVINISHQLENDTNLTNPNGTITGCPNSVHDIELDKTYRLLILCATVCLCIFGSILVLLWMLLNKRVSTNYKINRHSRVNTFILNLIVADVLVILLAVTPQIVWEYSDRQWTAGDFMCRVLKFLQTFSMTASNYMLVVIAIDRHQAIRAPLKESFSCRRRYIWKMVGSGWSIAALVSLPVAGLFHINADPDGGVRCENIFRYRPLWNRQIWICWVTFSVFLLPVMILLISYIRIFQEISKKAFQSNSLKYKPRKGEFCLQSTHSNSLPRAKSKTLKMTCVIILSFIICTTPYFIIENLLSFGMHCVISKKVYAILAGMAACNSATNPYVFLAFNVNIGWFKRLKNCYSHNRRTSRGCNDYQNGSSNVLSHHGARHSTTMAFLRQETNDSNHGADTELWTKQWAVSSAITCGKNIM</sequence>
<accession>A0A9D4KKZ8</accession>
<dbReference type="PRINTS" id="PR00237">
    <property type="entry name" value="GPCRRHODOPSN"/>
</dbReference>
<dbReference type="SUPFAM" id="SSF81321">
    <property type="entry name" value="Family A G protein-coupled receptor-like"/>
    <property type="match status" value="1"/>
</dbReference>
<comment type="similarity">
    <text evidence="7">Belongs to the G-protein coupled receptor 1 family.</text>
</comment>
<proteinExistence type="inferred from homology"/>
<feature type="domain" description="G-protein coupled receptors family 1 profile" evidence="9">
    <location>
        <begin position="71"/>
        <end position="348"/>
    </location>
</feature>
<keyword evidence="7" id="KW-0807">Transducer</keyword>
<evidence type="ECO:0000256" key="8">
    <source>
        <dbReference type="SAM" id="Phobius"/>
    </source>
</evidence>
<feature type="transmembrane region" description="Helical" evidence="8">
    <location>
        <begin position="292"/>
        <end position="312"/>
    </location>
</feature>
<dbReference type="Proteomes" id="UP000828390">
    <property type="component" value="Unassembled WGS sequence"/>
</dbReference>
<keyword evidence="7" id="KW-0297">G-protein coupled receptor</keyword>
<evidence type="ECO:0000256" key="1">
    <source>
        <dbReference type="ARBA" id="ARBA00004651"/>
    </source>
</evidence>
<dbReference type="InterPro" id="IPR017452">
    <property type="entry name" value="GPCR_Rhodpsn_7TM"/>
</dbReference>
<dbReference type="AlphaFoldDB" id="A0A9D4KKZ8"/>
<keyword evidence="3 7" id="KW-0812">Transmembrane</keyword>
<dbReference type="GO" id="GO:0005886">
    <property type="term" value="C:plasma membrane"/>
    <property type="evidence" value="ECO:0007669"/>
    <property type="project" value="UniProtKB-SubCell"/>
</dbReference>
<dbReference type="PROSITE" id="PS00237">
    <property type="entry name" value="G_PROTEIN_RECEP_F1_1"/>
    <property type="match status" value="1"/>
</dbReference>
<dbReference type="GO" id="GO:0042277">
    <property type="term" value="F:peptide binding"/>
    <property type="evidence" value="ECO:0007669"/>
    <property type="project" value="TreeGrafter"/>
</dbReference>
<feature type="transmembrane region" description="Helical" evidence="8">
    <location>
        <begin position="227"/>
        <end position="250"/>
    </location>
</feature>
<comment type="subcellular location">
    <subcellularLocation>
        <location evidence="1">Cell membrane</location>
        <topology evidence="1">Multi-pass membrane protein</topology>
    </subcellularLocation>
</comment>
<evidence type="ECO:0000256" key="7">
    <source>
        <dbReference type="RuleBase" id="RU000688"/>
    </source>
</evidence>
<feature type="transmembrane region" description="Helical" evidence="8">
    <location>
        <begin position="141"/>
        <end position="159"/>
    </location>
</feature>
<evidence type="ECO:0000256" key="5">
    <source>
        <dbReference type="ARBA" id="ARBA00023136"/>
    </source>
</evidence>
<evidence type="ECO:0000256" key="3">
    <source>
        <dbReference type="ARBA" id="ARBA00022692"/>
    </source>
</evidence>
<keyword evidence="6 7" id="KW-0675">Receptor</keyword>
<evidence type="ECO:0000313" key="10">
    <source>
        <dbReference type="EMBL" id="KAH3841480.1"/>
    </source>
</evidence>
<dbReference type="EMBL" id="JAIWYP010000004">
    <property type="protein sequence ID" value="KAH3841480.1"/>
    <property type="molecule type" value="Genomic_DNA"/>
</dbReference>
<dbReference type="PANTHER" id="PTHR24241:SF83">
    <property type="entry name" value="G-PROTEIN COUPLED RECEPTOR 150-RELATED"/>
    <property type="match status" value="1"/>
</dbReference>
<protein>
    <recommendedName>
        <fullName evidence="9">G-protein coupled receptors family 1 profile domain-containing protein</fullName>
    </recommendedName>
</protein>
<reference evidence="10" key="1">
    <citation type="journal article" date="2019" name="bioRxiv">
        <title>The Genome of the Zebra Mussel, Dreissena polymorpha: A Resource for Invasive Species Research.</title>
        <authorList>
            <person name="McCartney M.A."/>
            <person name="Auch B."/>
            <person name="Kono T."/>
            <person name="Mallez S."/>
            <person name="Zhang Y."/>
            <person name="Obille A."/>
            <person name="Becker A."/>
            <person name="Abrahante J.E."/>
            <person name="Garbe J."/>
            <person name="Badalamenti J.P."/>
            <person name="Herman A."/>
            <person name="Mangelson H."/>
            <person name="Liachko I."/>
            <person name="Sullivan S."/>
            <person name="Sone E.D."/>
            <person name="Koren S."/>
            <person name="Silverstein K.A.T."/>
            <person name="Beckman K.B."/>
            <person name="Gohl D.M."/>
        </authorList>
    </citation>
    <scope>NUCLEOTIDE SEQUENCE</scope>
    <source>
        <strain evidence="10">Duluth1</strain>
        <tissue evidence="10">Whole animal</tissue>
    </source>
</reference>